<organism evidence="3">
    <name type="scientific">marine metagenome</name>
    <dbReference type="NCBI Taxonomy" id="408172"/>
    <lineage>
        <taxon>unclassified sequences</taxon>
        <taxon>metagenomes</taxon>
        <taxon>ecological metagenomes</taxon>
    </lineage>
</organism>
<dbReference type="GO" id="GO:0004553">
    <property type="term" value="F:hydrolase activity, hydrolyzing O-glycosyl compounds"/>
    <property type="evidence" value="ECO:0007669"/>
    <property type="project" value="UniProtKB-ARBA"/>
</dbReference>
<feature type="domain" description="Beta-mannosidase-like galactose-binding" evidence="2">
    <location>
        <begin position="53"/>
        <end position="133"/>
    </location>
</feature>
<dbReference type="InterPro" id="IPR051913">
    <property type="entry name" value="GH2_Domain-Containing"/>
</dbReference>
<dbReference type="PANTHER" id="PTHR42732:SF1">
    <property type="entry name" value="BETA-MANNOSIDASE"/>
    <property type="match status" value="1"/>
</dbReference>
<dbReference type="Pfam" id="PF22666">
    <property type="entry name" value="Glyco_hydro_2_N2"/>
    <property type="match status" value="1"/>
</dbReference>
<evidence type="ECO:0000259" key="2">
    <source>
        <dbReference type="Pfam" id="PF22666"/>
    </source>
</evidence>
<accession>A0A381TBC3</accession>
<dbReference type="SUPFAM" id="SSF49785">
    <property type="entry name" value="Galactose-binding domain-like"/>
    <property type="match status" value="1"/>
</dbReference>
<name>A0A381TBC3_9ZZZZ</name>
<proteinExistence type="predicted"/>
<dbReference type="InterPro" id="IPR008979">
    <property type="entry name" value="Galactose-bd-like_sf"/>
</dbReference>
<gene>
    <name evidence="3" type="ORF">METZ01_LOCUS66296</name>
</gene>
<evidence type="ECO:0000313" key="3">
    <source>
        <dbReference type="EMBL" id="SVA13442.1"/>
    </source>
</evidence>
<feature type="non-terminal residue" evidence="3">
    <location>
        <position position="213"/>
    </location>
</feature>
<dbReference type="AlphaFoldDB" id="A0A381TBC3"/>
<sequence>MDLTGPWLAQPADDALRRTFPDADLDDGGWPEVPVPGHWRQHPDFADEDGPLLYRTHFEAEAPDEGRRTWLEMDGVFTLGDVWLDGSYLGATEGYFFTHALEVTRQLRNRSEHLLAVEVTSPPTLGRTEQRTLTGAAQGDWNPGGIWQPVRLRETGPVPLRHLRVVCTDASPTVATLALRAVVDTDRPREVVFHTTVLGVDHRHQQPLAAGEN</sequence>
<reference evidence="3" key="1">
    <citation type="submission" date="2018-05" db="EMBL/GenBank/DDBJ databases">
        <authorList>
            <person name="Lanie J.A."/>
            <person name="Ng W.-L."/>
            <person name="Kazmierczak K.M."/>
            <person name="Andrzejewski T.M."/>
            <person name="Davidsen T.M."/>
            <person name="Wayne K.J."/>
            <person name="Tettelin H."/>
            <person name="Glass J.I."/>
            <person name="Rusch D."/>
            <person name="Podicherti R."/>
            <person name="Tsui H.-C.T."/>
            <person name="Winkler M.E."/>
        </authorList>
    </citation>
    <scope>NUCLEOTIDE SEQUENCE</scope>
</reference>
<dbReference type="Gene3D" id="2.60.120.260">
    <property type="entry name" value="Galactose-binding domain-like"/>
    <property type="match status" value="1"/>
</dbReference>
<protein>
    <recommendedName>
        <fullName evidence="2">Beta-mannosidase-like galactose-binding domain-containing protein</fullName>
    </recommendedName>
</protein>
<evidence type="ECO:0000256" key="1">
    <source>
        <dbReference type="ARBA" id="ARBA00022801"/>
    </source>
</evidence>
<keyword evidence="1" id="KW-0378">Hydrolase</keyword>
<dbReference type="EMBL" id="UINC01004320">
    <property type="protein sequence ID" value="SVA13442.1"/>
    <property type="molecule type" value="Genomic_DNA"/>
</dbReference>
<dbReference type="PANTHER" id="PTHR42732">
    <property type="entry name" value="BETA-GALACTOSIDASE"/>
    <property type="match status" value="1"/>
</dbReference>
<dbReference type="InterPro" id="IPR054593">
    <property type="entry name" value="Beta-mannosidase-like_N2"/>
</dbReference>